<evidence type="ECO:0000313" key="2">
    <source>
        <dbReference type="Proteomes" id="UP001152519"/>
    </source>
</evidence>
<organism evidence="1 2">
    <name type="scientific">Actinacidiphila cocklensis</name>
    <dbReference type="NCBI Taxonomy" id="887465"/>
    <lineage>
        <taxon>Bacteria</taxon>
        <taxon>Bacillati</taxon>
        <taxon>Actinomycetota</taxon>
        <taxon>Actinomycetes</taxon>
        <taxon>Kitasatosporales</taxon>
        <taxon>Streptomycetaceae</taxon>
        <taxon>Actinacidiphila</taxon>
    </lineage>
</organism>
<evidence type="ECO:0000313" key="1">
    <source>
        <dbReference type="EMBL" id="CAG6397750.1"/>
    </source>
</evidence>
<dbReference type="GO" id="GO:0016491">
    <property type="term" value="F:oxidoreductase activity"/>
    <property type="evidence" value="ECO:0007669"/>
    <property type="project" value="InterPro"/>
</dbReference>
<dbReference type="Proteomes" id="UP001152519">
    <property type="component" value="Unassembled WGS sequence"/>
</dbReference>
<dbReference type="EMBL" id="CAJSLV010000092">
    <property type="protein sequence ID" value="CAG6397750.1"/>
    <property type="molecule type" value="Genomic_DNA"/>
</dbReference>
<gene>
    <name evidence="1" type="ORF">SCOCK_60083</name>
</gene>
<evidence type="ECO:0008006" key="3">
    <source>
        <dbReference type="Google" id="ProtNLM"/>
    </source>
</evidence>
<proteinExistence type="predicted"/>
<dbReference type="InterPro" id="IPR012349">
    <property type="entry name" value="Split_barrel_FMN-bd"/>
</dbReference>
<dbReference type="InterPro" id="IPR004378">
    <property type="entry name" value="F420H2_quin_Rdtase"/>
</dbReference>
<reference evidence="1" key="1">
    <citation type="submission" date="2021-05" db="EMBL/GenBank/DDBJ databases">
        <authorList>
            <person name="Arsene-Ploetze F."/>
        </authorList>
    </citation>
    <scope>NUCLEOTIDE SEQUENCE</scope>
    <source>
        <strain evidence="1">DSM 42138</strain>
    </source>
</reference>
<keyword evidence="2" id="KW-1185">Reference proteome</keyword>
<dbReference type="Pfam" id="PF04075">
    <property type="entry name" value="F420H2_quin_red"/>
    <property type="match status" value="1"/>
</dbReference>
<protein>
    <recommendedName>
        <fullName evidence="3">Nitroreductase family deazaflavin-dependent oxidoreductase</fullName>
    </recommendedName>
</protein>
<dbReference type="AlphaFoldDB" id="A0A9W4GUY3"/>
<comment type="caution">
    <text evidence="1">The sequence shown here is derived from an EMBL/GenBank/DDBJ whole genome shotgun (WGS) entry which is preliminary data.</text>
</comment>
<accession>A0A9W4GUY3</accession>
<dbReference type="Gene3D" id="2.30.110.10">
    <property type="entry name" value="Electron Transport, Fmn-binding Protein, Chain A"/>
    <property type="match status" value="1"/>
</dbReference>
<sequence>MAESWNDRIVKEFRANNGKVGGMFEGAPMVLVTTAGRRSWLCSREVPSVVHGFGRHPDPRSGDVHEF</sequence>
<name>A0A9W4GUY3_9ACTN</name>
<dbReference type="RefSeq" id="WP_251498365.1">
    <property type="nucleotide sequence ID" value="NZ_CAJSLV010000092.1"/>
</dbReference>